<reference evidence="1" key="3">
    <citation type="submission" date="2025-09" db="UniProtKB">
        <authorList>
            <consortium name="Ensembl"/>
        </authorList>
    </citation>
    <scope>IDENTIFICATION</scope>
</reference>
<dbReference type="InParanoid" id="H2YDI5"/>
<reference evidence="2" key="1">
    <citation type="submission" date="2003-08" db="EMBL/GenBank/DDBJ databases">
        <authorList>
            <person name="Birren B."/>
            <person name="Nusbaum C."/>
            <person name="Abebe A."/>
            <person name="Abouelleil A."/>
            <person name="Adekoya E."/>
            <person name="Ait-zahra M."/>
            <person name="Allen N."/>
            <person name="Allen T."/>
            <person name="An P."/>
            <person name="Anderson M."/>
            <person name="Anderson S."/>
            <person name="Arachchi H."/>
            <person name="Armbruster J."/>
            <person name="Bachantsang P."/>
            <person name="Baldwin J."/>
            <person name="Barry A."/>
            <person name="Bayul T."/>
            <person name="Blitshsteyn B."/>
            <person name="Bloom T."/>
            <person name="Blye J."/>
            <person name="Boguslavskiy L."/>
            <person name="Borowsky M."/>
            <person name="Boukhgalter B."/>
            <person name="Brunache A."/>
            <person name="Butler J."/>
            <person name="Calixte N."/>
            <person name="Calvo S."/>
            <person name="Camarata J."/>
            <person name="Campo K."/>
            <person name="Chang J."/>
            <person name="Cheshatsang Y."/>
            <person name="Citroen M."/>
            <person name="Collymore A."/>
            <person name="Considine T."/>
            <person name="Cook A."/>
            <person name="Cooke P."/>
            <person name="Corum B."/>
            <person name="Cuomo C."/>
            <person name="David R."/>
            <person name="Dawoe T."/>
            <person name="Degray S."/>
            <person name="Dodge S."/>
            <person name="Dooley K."/>
            <person name="Dorje P."/>
            <person name="Dorjee K."/>
            <person name="Dorris L."/>
            <person name="Duffey N."/>
            <person name="Dupes A."/>
            <person name="Elkins T."/>
            <person name="Engels R."/>
            <person name="Erickson J."/>
            <person name="Farina A."/>
            <person name="Faro S."/>
            <person name="Ferreira P."/>
            <person name="Fischer H."/>
            <person name="Fitzgerald M."/>
            <person name="Foley K."/>
            <person name="Gage D."/>
            <person name="Galagan J."/>
            <person name="Gearin G."/>
            <person name="Gnerre S."/>
            <person name="Gnirke A."/>
            <person name="Goyette A."/>
            <person name="Graham J."/>
            <person name="Grandbois E."/>
            <person name="Gyaltsen K."/>
            <person name="Hafez N."/>
            <person name="Hagopian D."/>
            <person name="Hagos B."/>
            <person name="Hall J."/>
            <person name="Hatcher B."/>
            <person name="Heller A."/>
            <person name="Higgins H."/>
            <person name="Honan T."/>
            <person name="Horn A."/>
            <person name="Houde N."/>
            <person name="Hughes L."/>
            <person name="Hulme W."/>
            <person name="Husby E."/>
            <person name="Iliev I."/>
            <person name="Jaffe D."/>
            <person name="Jones C."/>
            <person name="Kamal M."/>
            <person name="Kamat A."/>
            <person name="Kamvysselis M."/>
            <person name="Karlsson E."/>
            <person name="Kells C."/>
            <person name="Kieu A."/>
            <person name="Kisner P."/>
            <person name="Kodira C."/>
            <person name="Kulbokas E."/>
            <person name="Labutti K."/>
            <person name="Lama D."/>
            <person name="Landers T."/>
            <person name="Leger J."/>
            <person name="Levine S."/>
            <person name="Lewis D."/>
            <person name="Lewis T."/>
            <person name="Lindblad-toh K."/>
            <person name="Liu X."/>
            <person name="Lokyitsang T."/>
            <person name="Lokyitsang Y."/>
            <person name="Lucien O."/>
            <person name="Lui A."/>
            <person name="Ma L.J."/>
            <person name="Mabbitt R."/>
            <person name="Macdonald J."/>
            <person name="Maclean C."/>
            <person name="Major J."/>
            <person name="Manning J."/>
            <person name="Marabella R."/>
            <person name="Maru K."/>
            <person name="Matthews C."/>
            <person name="Mauceli E."/>
            <person name="Mccarthy M."/>
            <person name="Mcdonough S."/>
            <person name="Mcghee T."/>
            <person name="Meldrim J."/>
            <person name="Meneus L."/>
            <person name="Mesirov J."/>
            <person name="Mihalev A."/>
            <person name="Mihova T."/>
            <person name="Mikkelsen T."/>
            <person name="Mlenga V."/>
            <person name="Moru K."/>
            <person name="Mozes J."/>
            <person name="Mulrain L."/>
            <person name="Munson G."/>
            <person name="Naylor J."/>
            <person name="Newes C."/>
            <person name="Nguyen C."/>
            <person name="Nguyen N."/>
            <person name="Nguyen T."/>
            <person name="Nicol R."/>
            <person name="Nielsen C."/>
            <person name="Nizzari M."/>
            <person name="Norbu C."/>
            <person name="Norbu N."/>
            <person name="O'donnell P."/>
            <person name="Okoawo O."/>
            <person name="O'leary S."/>
            <person name="Omotosho B."/>
            <person name="O'neill K."/>
            <person name="Osman S."/>
            <person name="Parker S."/>
            <person name="Perrin D."/>
            <person name="Phunkhang P."/>
            <person name="Piqani B."/>
            <person name="Purcell S."/>
            <person name="Rachupka T."/>
            <person name="Ramasamy U."/>
            <person name="Rameau R."/>
            <person name="Ray V."/>
            <person name="Raymond C."/>
            <person name="Retta R."/>
            <person name="Richardson S."/>
            <person name="Rise C."/>
            <person name="Rodriguez J."/>
            <person name="Rogers J."/>
            <person name="Rogov P."/>
            <person name="Rutman M."/>
            <person name="Schupbach R."/>
            <person name="Seaman C."/>
            <person name="Settipalli S."/>
            <person name="Sharpe T."/>
            <person name="Sheridan J."/>
            <person name="Sherpa N."/>
            <person name="Shi J."/>
            <person name="Smirnov S."/>
            <person name="Smith C."/>
            <person name="Sougnez C."/>
            <person name="Spencer B."/>
            <person name="Stalker J."/>
            <person name="Stange-thomann N."/>
            <person name="Stavropoulos S."/>
            <person name="Stetson K."/>
            <person name="Stone C."/>
            <person name="Stone S."/>
            <person name="Stubbs M."/>
            <person name="Talamas J."/>
            <person name="Tchuinga P."/>
            <person name="Tenzing P."/>
            <person name="Tesfaye S."/>
            <person name="Theodore J."/>
            <person name="Thoulutsang Y."/>
            <person name="Topham K."/>
            <person name="Towey S."/>
            <person name="Tsamla T."/>
            <person name="Tsomo N."/>
            <person name="Vallee D."/>
            <person name="Vassiliev H."/>
            <person name="Venkataraman V."/>
            <person name="Vinson J."/>
            <person name="Vo A."/>
            <person name="Wade C."/>
            <person name="Wang S."/>
            <person name="Wangchuk T."/>
            <person name="Wangdi T."/>
            <person name="Whittaker C."/>
            <person name="Wilkinson J."/>
            <person name="Wu Y."/>
            <person name="Wyman D."/>
            <person name="Yadav S."/>
            <person name="Yang S."/>
            <person name="Yang X."/>
            <person name="Yeager S."/>
            <person name="Yee E."/>
            <person name="Young G."/>
            <person name="Zainoun J."/>
            <person name="Zembeck L."/>
            <person name="Zimmer A."/>
            <person name="Zody M."/>
            <person name="Lander E."/>
        </authorList>
    </citation>
    <scope>NUCLEOTIDE SEQUENCE [LARGE SCALE GENOMIC DNA]</scope>
</reference>
<organism evidence="1 2">
    <name type="scientific">Ciona savignyi</name>
    <name type="common">Pacific transparent sea squirt</name>
    <dbReference type="NCBI Taxonomy" id="51511"/>
    <lineage>
        <taxon>Eukaryota</taxon>
        <taxon>Metazoa</taxon>
        <taxon>Chordata</taxon>
        <taxon>Tunicata</taxon>
        <taxon>Ascidiacea</taxon>
        <taxon>Phlebobranchia</taxon>
        <taxon>Cionidae</taxon>
        <taxon>Ciona</taxon>
    </lineage>
</organism>
<name>H2YDI5_CIOSA</name>
<evidence type="ECO:0000313" key="1">
    <source>
        <dbReference type="Ensembl" id="ENSCSAVP00000003383.1"/>
    </source>
</evidence>
<accession>H2YDI5</accession>
<dbReference type="GeneTree" id="ENSGT01090000263314"/>
<dbReference type="AlphaFoldDB" id="H2YDI5"/>
<dbReference type="STRING" id="51511.ENSCSAVP00000003383"/>
<keyword evidence="2" id="KW-1185">Reference proteome</keyword>
<dbReference type="OMA" id="FEEQICN"/>
<sequence length="271" mass="30642">VTTRVPKIHWMDYLNYNWMKLDFEKDLHDRNGVNKLFNILISNKEVSLMSNSALLDSGQLLRDFEQDVSTPSEQNHYIETLMKNQVTLSQAVCEGTMFGQSVQKQLTVVQRIFHACFSKYHLGNHVTSQDQVETSSLTTTSQVVTMNFDHKFSGSEALIEMGVRTALRLVFTLIRHSWSEPSLASQICSDVLQTALDVLVSLPALSLADEAKIPIMGLDCLKQVYDFLKSVVVGRFVATPETIQISCELLLLLAFQRGSLKHLLDWIEMSL</sequence>
<reference evidence="1" key="2">
    <citation type="submission" date="2025-08" db="UniProtKB">
        <authorList>
            <consortium name="Ensembl"/>
        </authorList>
    </citation>
    <scope>IDENTIFICATION</scope>
</reference>
<dbReference type="Proteomes" id="UP000007875">
    <property type="component" value="Unassembled WGS sequence"/>
</dbReference>
<dbReference type="eggNOG" id="KOG1426">
    <property type="taxonomic scope" value="Eukaryota"/>
</dbReference>
<proteinExistence type="predicted"/>
<protein>
    <submittedName>
        <fullName evidence="1">Uncharacterized protein</fullName>
    </submittedName>
</protein>
<dbReference type="Ensembl" id="ENSCSAVT00000003434.1">
    <property type="protein sequence ID" value="ENSCSAVP00000003383.1"/>
    <property type="gene ID" value="ENSCSAVG00000002007.1"/>
</dbReference>
<dbReference type="HOGENOM" id="CLU_055028_0_0_1"/>
<evidence type="ECO:0000313" key="2">
    <source>
        <dbReference type="Proteomes" id="UP000007875"/>
    </source>
</evidence>